<feature type="compositionally biased region" description="Acidic residues" evidence="1">
    <location>
        <begin position="461"/>
        <end position="471"/>
    </location>
</feature>
<feature type="region of interest" description="Disordered" evidence="1">
    <location>
        <begin position="445"/>
        <end position="478"/>
    </location>
</feature>
<accession>A0A5B0R9K8</accession>
<feature type="compositionally biased region" description="Polar residues" evidence="1">
    <location>
        <begin position="60"/>
        <end position="70"/>
    </location>
</feature>
<feature type="region of interest" description="Disordered" evidence="1">
    <location>
        <begin position="307"/>
        <end position="365"/>
    </location>
</feature>
<feature type="compositionally biased region" description="Acidic residues" evidence="1">
    <location>
        <begin position="715"/>
        <end position="725"/>
    </location>
</feature>
<feature type="compositionally biased region" description="Basic and acidic residues" evidence="1">
    <location>
        <begin position="15"/>
        <end position="38"/>
    </location>
</feature>
<feature type="region of interest" description="Disordered" evidence="1">
    <location>
        <begin position="1"/>
        <end position="81"/>
    </location>
</feature>
<feature type="region of interest" description="Disordered" evidence="1">
    <location>
        <begin position="99"/>
        <end position="142"/>
    </location>
</feature>
<evidence type="ECO:0000256" key="1">
    <source>
        <dbReference type="SAM" id="MobiDB-lite"/>
    </source>
</evidence>
<protein>
    <submittedName>
        <fullName evidence="2">Uncharacterized protein</fullName>
    </submittedName>
</protein>
<reference evidence="2 3" key="1">
    <citation type="submission" date="2019-05" db="EMBL/GenBank/DDBJ databases">
        <title>Emergence of the Ug99 lineage of the wheat stem rust pathogen through somatic hybridization.</title>
        <authorList>
            <person name="Li F."/>
            <person name="Upadhyaya N.M."/>
            <person name="Sperschneider J."/>
            <person name="Matny O."/>
            <person name="Nguyen-Phuc H."/>
            <person name="Mago R."/>
            <person name="Raley C."/>
            <person name="Miller M.E."/>
            <person name="Silverstein K.A.T."/>
            <person name="Henningsen E."/>
            <person name="Hirsch C.D."/>
            <person name="Visser B."/>
            <person name="Pretorius Z.A."/>
            <person name="Steffenson B.J."/>
            <person name="Schwessinger B."/>
            <person name="Dodds P.N."/>
            <person name="Figueroa M."/>
        </authorList>
    </citation>
    <scope>NUCLEOTIDE SEQUENCE [LARGE SCALE GENOMIC DNA]</scope>
    <source>
        <strain evidence="2 3">Ug99</strain>
    </source>
</reference>
<dbReference type="EMBL" id="VDEP01000237">
    <property type="protein sequence ID" value="KAA1121803.1"/>
    <property type="molecule type" value="Genomic_DNA"/>
</dbReference>
<feature type="compositionally biased region" description="Low complexity" evidence="1">
    <location>
        <begin position="315"/>
        <end position="324"/>
    </location>
</feature>
<name>A0A5B0R9K8_PUCGR</name>
<sequence length="792" mass="89975">MTTNSSSASSSSDSEPEHKEICYDSEPERIKYFNENKNKNQQTTETATTETTTTTATETQPTHGNHEQPQTIISSNSDTDSIEIQPVNRLTNLISKFRHQPTPKQSSSSHNSRKSSSSLSSVSSHKRRSTKPAAAEQDQEPPLSIDYSTLLRLNRCPACDNPWLTYKAPRSKLNHIQRCARQELIPPRHLTLRIENLLQDQDINKGLIDRHATHQNLQTSDLQNSDQPIQNSIVVPSTSSTSTSASIENLEQSSPPPPPPSSSKLTPKSEVFRSSTLKVLHQRTLDRNAQINTKNDQRSYSLWELASGDDDYPYDRSSAPSSPRSQRRVNTDRRRRTSDKGKKKLEDLSLSSSSSEDGDFDRLNNSDLFDHEEEQGYIEMPRYEQWTRSQLENESERLGYSDGPELSTSALVSRAQTAWTHQMAYPPHKMEPVAQEFNTGRSDLMGLRDGSNSIGSHPVDREDDDVDDEGGEQVGGLDEQADLDPYYQELEWENNLLNPQDHELFVESESVISPNPPVRPFFESFSKAKLELEYEKLVTRIQKALDLSTASSSPLQPLTDLPADLDKIPKTKPALVKKLLRLWDALYSPAHPSPSDDLVLHSSGSVPQPFNSSVTIRKEKLDLVGLNQRMILLFHSLDPQLYCRILRFEPIQLSVLEDKIKGLLEKEFEERFQAQLILHQTQQQQQRREKEDGAEHEEDGLGSSLSDNSDHKSDDDNDGDDDDLTDDPKKKKKKQQKKKIKSTRTKKMKEKDRTVLTVTQFVLQIETLTRWLDLQAISYFLLDPQAPRKPRY</sequence>
<feature type="region of interest" description="Disordered" evidence="1">
    <location>
        <begin position="218"/>
        <end position="268"/>
    </location>
</feature>
<evidence type="ECO:0000313" key="3">
    <source>
        <dbReference type="Proteomes" id="UP000325313"/>
    </source>
</evidence>
<organism evidence="2 3">
    <name type="scientific">Puccinia graminis f. sp. tritici</name>
    <dbReference type="NCBI Taxonomy" id="56615"/>
    <lineage>
        <taxon>Eukaryota</taxon>
        <taxon>Fungi</taxon>
        <taxon>Dikarya</taxon>
        <taxon>Basidiomycota</taxon>
        <taxon>Pucciniomycotina</taxon>
        <taxon>Pucciniomycetes</taxon>
        <taxon>Pucciniales</taxon>
        <taxon>Pucciniaceae</taxon>
        <taxon>Puccinia</taxon>
    </lineage>
</organism>
<feature type="compositionally biased region" description="Low complexity" evidence="1">
    <location>
        <begin position="1"/>
        <end position="13"/>
    </location>
</feature>
<feature type="compositionally biased region" description="Polar residues" evidence="1">
    <location>
        <begin position="218"/>
        <end position="236"/>
    </location>
</feature>
<dbReference type="Proteomes" id="UP000325313">
    <property type="component" value="Unassembled WGS sequence"/>
</dbReference>
<feature type="compositionally biased region" description="Low complexity" evidence="1">
    <location>
        <begin position="237"/>
        <end position="246"/>
    </location>
</feature>
<dbReference type="AlphaFoldDB" id="A0A5B0R9K8"/>
<comment type="caution">
    <text evidence="2">The sequence shown here is derived from an EMBL/GenBank/DDBJ whole genome shotgun (WGS) entry which is preliminary data.</text>
</comment>
<proteinExistence type="predicted"/>
<evidence type="ECO:0000313" key="2">
    <source>
        <dbReference type="EMBL" id="KAA1121803.1"/>
    </source>
</evidence>
<feature type="compositionally biased region" description="Low complexity" evidence="1">
    <location>
        <begin position="71"/>
        <end position="81"/>
    </location>
</feature>
<feature type="compositionally biased region" description="Low complexity" evidence="1">
    <location>
        <begin position="106"/>
        <end position="123"/>
    </location>
</feature>
<feature type="region of interest" description="Disordered" evidence="1">
    <location>
        <begin position="679"/>
        <end position="749"/>
    </location>
</feature>
<feature type="compositionally biased region" description="Basic and acidic residues" evidence="1">
    <location>
        <begin position="338"/>
        <end position="347"/>
    </location>
</feature>
<feature type="compositionally biased region" description="Basic residues" evidence="1">
    <location>
        <begin position="730"/>
        <end position="748"/>
    </location>
</feature>
<feature type="compositionally biased region" description="Low complexity" evidence="1">
    <location>
        <begin position="43"/>
        <end position="59"/>
    </location>
</feature>
<gene>
    <name evidence="2" type="ORF">PGTUg99_030493</name>
</gene>